<evidence type="ECO:0000313" key="1">
    <source>
        <dbReference type="EMBL" id="WIY25790.1"/>
    </source>
</evidence>
<organism evidence="1 2">
    <name type="scientific">Parasedimentitalea psychrophila</name>
    <dbReference type="NCBI Taxonomy" id="2997337"/>
    <lineage>
        <taxon>Bacteria</taxon>
        <taxon>Pseudomonadati</taxon>
        <taxon>Pseudomonadota</taxon>
        <taxon>Alphaproteobacteria</taxon>
        <taxon>Rhodobacterales</taxon>
        <taxon>Paracoccaceae</taxon>
        <taxon>Parasedimentitalea</taxon>
    </lineage>
</organism>
<accession>A0A9Y2KZ48</accession>
<dbReference type="KEGG" id="ppso:QPJ95_02285"/>
<dbReference type="EMBL" id="CP127247">
    <property type="protein sequence ID" value="WIY25790.1"/>
    <property type="molecule type" value="Genomic_DNA"/>
</dbReference>
<evidence type="ECO:0000313" key="2">
    <source>
        <dbReference type="Proteomes" id="UP001238334"/>
    </source>
</evidence>
<dbReference type="AlphaFoldDB" id="A0A9Y2KZ48"/>
<sequence length="68" mass="7648">MSSLAPLAVGEKNAAHLLDLKLKEFRTLVEQGILPRPRKVGPFERWDAAELRAVVRGDFVDGYEGVKW</sequence>
<gene>
    <name evidence="1" type="ORF">QPJ95_02285</name>
</gene>
<reference evidence="1 2" key="1">
    <citation type="submission" date="2023-06" db="EMBL/GenBank/DDBJ databases">
        <title>Parasedimentitalea psychrophila sp. nov., a psychrophilic bacterium isolated from deep-sea sediment.</title>
        <authorList>
            <person name="Li A."/>
        </authorList>
    </citation>
    <scope>NUCLEOTIDE SEQUENCE [LARGE SCALE GENOMIC DNA]</scope>
    <source>
        <strain evidence="1 2">QS115</strain>
    </source>
</reference>
<keyword evidence="2" id="KW-1185">Reference proteome</keyword>
<name>A0A9Y2KZ48_9RHOB</name>
<dbReference type="Proteomes" id="UP001238334">
    <property type="component" value="Chromosome"/>
</dbReference>
<proteinExistence type="predicted"/>
<dbReference type="RefSeq" id="WP_270921074.1">
    <property type="nucleotide sequence ID" value="NZ_CP127247.1"/>
</dbReference>
<protein>
    <submittedName>
        <fullName evidence="1">Uncharacterized protein</fullName>
    </submittedName>
</protein>